<keyword evidence="9" id="KW-1185">Reference proteome</keyword>
<dbReference type="InterPro" id="IPR000620">
    <property type="entry name" value="EamA_dom"/>
</dbReference>
<feature type="transmembrane region" description="Helical" evidence="6">
    <location>
        <begin position="128"/>
        <end position="147"/>
    </location>
</feature>
<feature type="domain" description="EamA" evidence="7">
    <location>
        <begin position="155"/>
        <end position="306"/>
    </location>
</feature>
<comment type="similarity">
    <text evidence="2">Belongs to the EamA transporter family.</text>
</comment>
<feature type="transmembrane region" description="Helical" evidence="6">
    <location>
        <begin position="40"/>
        <end position="60"/>
    </location>
</feature>
<dbReference type="InterPro" id="IPR037185">
    <property type="entry name" value="EmrE-like"/>
</dbReference>
<comment type="subcellular location">
    <subcellularLocation>
        <location evidence="1">Membrane</location>
        <topology evidence="1">Multi-pass membrane protein</topology>
    </subcellularLocation>
</comment>
<dbReference type="PANTHER" id="PTHR32322:SF2">
    <property type="entry name" value="EAMA DOMAIN-CONTAINING PROTEIN"/>
    <property type="match status" value="1"/>
</dbReference>
<evidence type="ECO:0000256" key="3">
    <source>
        <dbReference type="ARBA" id="ARBA00022692"/>
    </source>
</evidence>
<evidence type="ECO:0000256" key="4">
    <source>
        <dbReference type="ARBA" id="ARBA00022989"/>
    </source>
</evidence>
<dbReference type="EMBL" id="CP003345">
    <property type="protein sequence ID" value="AFM05685.1"/>
    <property type="molecule type" value="Genomic_DNA"/>
</dbReference>
<dbReference type="RefSeq" id="WP_014799112.1">
    <property type="nucleotide sequence ID" value="NC_018018.1"/>
</dbReference>
<feature type="transmembrane region" description="Helical" evidence="6">
    <location>
        <begin position="235"/>
        <end position="253"/>
    </location>
</feature>
<keyword evidence="4 6" id="KW-1133">Transmembrane helix</keyword>
<reference evidence="9" key="1">
    <citation type="submission" date="2012-06" db="EMBL/GenBank/DDBJ databases">
        <title>The complete genome of Flexibacter litoralis DSM 6794.</title>
        <authorList>
            <person name="Lucas S."/>
            <person name="Copeland A."/>
            <person name="Lapidus A."/>
            <person name="Glavina del Rio T."/>
            <person name="Dalin E."/>
            <person name="Tice H."/>
            <person name="Bruce D."/>
            <person name="Goodwin L."/>
            <person name="Pitluck S."/>
            <person name="Peters L."/>
            <person name="Ovchinnikova G."/>
            <person name="Lu M."/>
            <person name="Kyrpides N."/>
            <person name="Mavromatis K."/>
            <person name="Ivanova N."/>
            <person name="Brettin T."/>
            <person name="Detter J.C."/>
            <person name="Han C."/>
            <person name="Larimer F."/>
            <person name="Land M."/>
            <person name="Hauser L."/>
            <person name="Markowitz V."/>
            <person name="Cheng J.-F."/>
            <person name="Hugenholtz P."/>
            <person name="Woyke T."/>
            <person name="Wu D."/>
            <person name="Spring S."/>
            <person name="Lang E."/>
            <person name="Kopitz M."/>
            <person name="Brambilla E."/>
            <person name="Klenk H.-P."/>
            <person name="Eisen J.A."/>
        </authorList>
    </citation>
    <scope>NUCLEOTIDE SEQUENCE [LARGE SCALE GENOMIC DNA]</scope>
    <source>
        <strain evidence="9">ATCC 23117 / DSM 6794 / NBRC 15988 / NCIMB 1366 / Sio-4</strain>
    </source>
</reference>
<feature type="transmembrane region" description="Helical" evidence="6">
    <location>
        <begin position="72"/>
        <end position="91"/>
    </location>
</feature>
<feature type="transmembrane region" description="Helical" evidence="6">
    <location>
        <begin position="153"/>
        <end position="174"/>
    </location>
</feature>
<name>I4AP00_BERLS</name>
<evidence type="ECO:0000313" key="9">
    <source>
        <dbReference type="Proteomes" id="UP000006054"/>
    </source>
</evidence>
<dbReference type="Proteomes" id="UP000006054">
    <property type="component" value="Chromosome"/>
</dbReference>
<organism evidence="8 9">
    <name type="scientific">Bernardetia litoralis (strain ATCC 23117 / DSM 6794 / NBRC 15988 / NCIMB 1366 / Fx l1 / Sio-4)</name>
    <name type="common">Flexibacter litoralis</name>
    <dbReference type="NCBI Taxonomy" id="880071"/>
    <lineage>
        <taxon>Bacteria</taxon>
        <taxon>Pseudomonadati</taxon>
        <taxon>Bacteroidota</taxon>
        <taxon>Cytophagia</taxon>
        <taxon>Cytophagales</taxon>
        <taxon>Bernardetiaceae</taxon>
        <taxon>Bernardetia</taxon>
    </lineage>
</organism>
<dbReference type="GO" id="GO:0016020">
    <property type="term" value="C:membrane"/>
    <property type="evidence" value="ECO:0007669"/>
    <property type="project" value="UniProtKB-SubCell"/>
</dbReference>
<feature type="transmembrane region" description="Helical" evidence="6">
    <location>
        <begin position="262"/>
        <end position="282"/>
    </location>
</feature>
<dbReference type="HOGENOM" id="CLU_033863_5_2_10"/>
<dbReference type="KEGG" id="fli:Fleli_3357"/>
<gene>
    <name evidence="8" type="ordered locus">Fleli_3357</name>
</gene>
<evidence type="ECO:0000256" key="6">
    <source>
        <dbReference type="SAM" id="Phobius"/>
    </source>
</evidence>
<evidence type="ECO:0000259" key="7">
    <source>
        <dbReference type="Pfam" id="PF00892"/>
    </source>
</evidence>
<evidence type="ECO:0000256" key="1">
    <source>
        <dbReference type="ARBA" id="ARBA00004141"/>
    </source>
</evidence>
<dbReference type="AlphaFoldDB" id="I4AP00"/>
<dbReference type="eggNOG" id="COG0697">
    <property type="taxonomic scope" value="Bacteria"/>
</dbReference>
<evidence type="ECO:0000256" key="5">
    <source>
        <dbReference type="ARBA" id="ARBA00023136"/>
    </source>
</evidence>
<dbReference type="InterPro" id="IPR050638">
    <property type="entry name" value="AA-Vitamin_Transporters"/>
</dbReference>
<feature type="transmembrane region" description="Helical" evidence="6">
    <location>
        <begin position="186"/>
        <end position="204"/>
    </location>
</feature>
<dbReference type="Pfam" id="PF00892">
    <property type="entry name" value="EamA"/>
    <property type="match status" value="2"/>
</dbReference>
<feature type="transmembrane region" description="Helical" evidence="6">
    <location>
        <begin position="288"/>
        <end position="305"/>
    </location>
</feature>
<proteinExistence type="inferred from homology"/>
<accession>I4AP00</accession>
<keyword evidence="5 6" id="KW-0472">Membrane</keyword>
<keyword evidence="3 6" id="KW-0812">Transmembrane</keyword>
<dbReference type="SUPFAM" id="SSF103481">
    <property type="entry name" value="Multidrug resistance efflux transporter EmrE"/>
    <property type="match status" value="2"/>
</dbReference>
<dbReference type="PATRIC" id="fig|880071.3.peg.3361"/>
<dbReference type="PANTHER" id="PTHR32322">
    <property type="entry name" value="INNER MEMBRANE TRANSPORTER"/>
    <property type="match status" value="1"/>
</dbReference>
<evidence type="ECO:0000256" key="2">
    <source>
        <dbReference type="ARBA" id="ARBA00007362"/>
    </source>
</evidence>
<feature type="transmembrane region" description="Helical" evidence="6">
    <location>
        <begin position="97"/>
        <end position="119"/>
    </location>
</feature>
<sequence length="309" mass="33543" precursor="true">MKNSTQNPLVVSWLLLLSLALIWGSSFILMKRGLLVFSPLEIASLRISAAFVALLPFAVFHARKIPLSKWKYLLVSGLLGNAIPALLFPLAQTQLLSSVTGVLNGLTPLFTVLVGALFFSQKLKYKQLVGLGIAFIGAALLSIAKKGGGFGDINIYVLLVVLASFCYGISLNVIKSNLAEIDSFPIASCAFLTVGIPSILFLFFGTPFLSHFQEAQEITIQTSVIPHSVLVWKSFFYIVILGVVGTAIALVIFNKVIQLNDAVFASTVTYFIPIVAIFWGVIDDEPLQSGHFIGMALIVFGVFVANRWK</sequence>
<evidence type="ECO:0000313" key="8">
    <source>
        <dbReference type="EMBL" id="AFM05685.1"/>
    </source>
</evidence>
<dbReference type="OrthoDB" id="1117213at2"/>
<feature type="domain" description="EamA" evidence="7">
    <location>
        <begin position="14"/>
        <end position="142"/>
    </location>
</feature>
<protein>
    <submittedName>
        <fullName evidence="8">Putative permease, DMT superfamily</fullName>
    </submittedName>
</protein>